<keyword evidence="2" id="KW-1185">Reference proteome</keyword>
<proteinExistence type="predicted"/>
<organism evidence="1 2">
    <name type="scientific">Paragonimus westermani</name>
    <dbReference type="NCBI Taxonomy" id="34504"/>
    <lineage>
        <taxon>Eukaryota</taxon>
        <taxon>Metazoa</taxon>
        <taxon>Spiralia</taxon>
        <taxon>Lophotrochozoa</taxon>
        <taxon>Platyhelminthes</taxon>
        <taxon>Trematoda</taxon>
        <taxon>Digenea</taxon>
        <taxon>Plagiorchiida</taxon>
        <taxon>Troglotremata</taxon>
        <taxon>Troglotrematidae</taxon>
        <taxon>Paragonimus</taxon>
    </lineage>
</organism>
<dbReference type="InterPro" id="IPR036322">
    <property type="entry name" value="WD40_repeat_dom_sf"/>
</dbReference>
<gene>
    <name evidence="1" type="ORF">DEA37_0002044</name>
</gene>
<comment type="caution">
    <text evidence="1">The sequence shown here is derived from an EMBL/GenBank/DDBJ whole genome shotgun (WGS) entry which is preliminary data.</text>
</comment>
<protein>
    <submittedName>
        <fullName evidence="1">Uncharacterized protein</fullName>
    </submittedName>
</protein>
<accession>A0A5J4N388</accession>
<name>A0A5J4N388_9TREM</name>
<evidence type="ECO:0000313" key="1">
    <source>
        <dbReference type="EMBL" id="KAA3669966.1"/>
    </source>
</evidence>
<sequence length="102" mass="10962">MLVVVGCDKHMVLLSVSNQSLSIIDQQEVEVGKCALTMSPTTGTAIVCGANDQFLAFKTCNNRLHKVHVVNPPAKRPVLCAYSHDGSMIALVDAERTVTVHS</sequence>
<evidence type="ECO:0000313" key="2">
    <source>
        <dbReference type="Proteomes" id="UP000324629"/>
    </source>
</evidence>
<reference evidence="1 2" key="1">
    <citation type="journal article" date="2019" name="Gigascience">
        <title>Whole-genome sequence of the oriental lung fluke Paragonimus westermani.</title>
        <authorList>
            <person name="Oey H."/>
            <person name="Zakrzewski M."/>
            <person name="Narain K."/>
            <person name="Devi K.R."/>
            <person name="Agatsuma T."/>
            <person name="Nawaratna S."/>
            <person name="Gobert G.N."/>
            <person name="Jones M.K."/>
            <person name="Ragan M.A."/>
            <person name="McManus D.P."/>
            <person name="Krause L."/>
        </authorList>
    </citation>
    <scope>NUCLEOTIDE SEQUENCE [LARGE SCALE GENOMIC DNA]</scope>
    <source>
        <strain evidence="1 2">IND2009</strain>
    </source>
</reference>
<dbReference type="EMBL" id="QNGE01017664">
    <property type="protein sequence ID" value="KAA3669966.1"/>
    <property type="molecule type" value="Genomic_DNA"/>
</dbReference>
<dbReference type="InterPro" id="IPR015943">
    <property type="entry name" value="WD40/YVTN_repeat-like_dom_sf"/>
</dbReference>
<dbReference type="AlphaFoldDB" id="A0A5J4N388"/>
<feature type="non-terminal residue" evidence="1">
    <location>
        <position position="102"/>
    </location>
</feature>
<dbReference type="Gene3D" id="2.130.10.10">
    <property type="entry name" value="YVTN repeat-like/Quinoprotein amine dehydrogenase"/>
    <property type="match status" value="1"/>
</dbReference>
<dbReference type="SUPFAM" id="SSF50978">
    <property type="entry name" value="WD40 repeat-like"/>
    <property type="match status" value="1"/>
</dbReference>
<dbReference type="Proteomes" id="UP000324629">
    <property type="component" value="Unassembled WGS sequence"/>
</dbReference>